<proteinExistence type="predicted"/>
<dbReference type="InterPro" id="IPR015424">
    <property type="entry name" value="PyrdxlP-dep_Trfase"/>
</dbReference>
<dbReference type="InterPro" id="IPR004839">
    <property type="entry name" value="Aminotransferase_I/II_large"/>
</dbReference>
<protein>
    <submittedName>
        <fullName evidence="4">Aminotransferase class I/II-fold pyridoxal phosphate-dependent enzyme</fullName>
    </submittedName>
</protein>
<name>A0A3E2B5G1_9FIRM</name>
<dbReference type="AlphaFoldDB" id="A0A3E2B5G1"/>
<comment type="cofactor">
    <cofactor evidence="1">
        <name>pyridoxal 5'-phosphate</name>
        <dbReference type="ChEBI" id="CHEBI:597326"/>
    </cofactor>
</comment>
<keyword evidence="5" id="KW-1185">Reference proteome</keyword>
<dbReference type="Gene3D" id="3.90.1150.10">
    <property type="entry name" value="Aspartate Aminotransferase, domain 1"/>
    <property type="match status" value="1"/>
</dbReference>
<evidence type="ECO:0000256" key="2">
    <source>
        <dbReference type="ARBA" id="ARBA00022898"/>
    </source>
</evidence>
<evidence type="ECO:0000259" key="3">
    <source>
        <dbReference type="Pfam" id="PF00155"/>
    </source>
</evidence>
<gene>
    <name evidence="4" type="ORF">DV520_02865</name>
</gene>
<dbReference type="Pfam" id="PF00155">
    <property type="entry name" value="Aminotran_1_2"/>
    <property type="match status" value="1"/>
</dbReference>
<evidence type="ECO:0000256" key="1">
    <source>
        <dbReference type="ARBA" id="ARBA00001933"/>
    </source>
</evidence>
<reference evidence="4 5" key="1">
    <citation type="submission" date="2018-07" db="EMBL/GenBank/DDBJ databases">
        <title>GABA Modulating Bacteria of the Human Gut Microbiota.</title>
        <authorList>
            <person name="Strandwitz P."/>
            <person name="Kim K.H."/>
            <person name="Terekhova D."/>
            <person name="Liu J.K."/>
            <person name="Sharma A."/>
            <person name="Levering J."/>
            <person name="Mcdonald D."/>
            <person name="Dietrich D."/>
            <person name="Ramadhar T.R."/>
            <person name="Lekbua A."/>
            <person name="Mroue N."/>
            <person name="Liston C."/>
            <person name="Stewart E.J."/>
            <person name="Dubin M.J."/>
            <person name="Zengler K."/>
            <person name="Knight R."/>
            <person name="Gilbert J.A."/>
            <person name="Clardy J."/>
            <person name="Lewis K."/>
        </authorList>
    </citation>
    <scope>NUCLEOTIDE SEQUENCE [LARGE SCALE GENOMIC DNA]</scope>
    <source>
        <strain evidence="4 5">KLE1738</strain>
    </source>
</reference>
<keyword evidence="2" id="KW-0663">Pyridoxal phosphate</keyword>
<dbReference type="GeneID" id="97994683"/>
<dbReference type="RefSeq" id="WP_117141720.1">
    <property type="nucleotide sequence ID" value="NZ_CAKXKJ010000008.1"/>
</dbReference>
<dbReference type="GO" id="GO:0030170">
    <property type="term" value="F:pyridoxal phosphate binding"/>
    <property type="evidence" value="ECO:0007669"/>
    <property type="project" value="InterPro"/>
</dbReference>
<dbReference type="InterPro" id="IPR015422">
    <property type="entry name" value="PyrdxlP-dep_Trfase_small"/>
</dbReference>
<dbReference type="PANTHER" id="PTHR42885">
    <property type="entry name" value="HISTIDINOL-PHOSPHATE AMINOTRANSFERASE-RELATED"/>
    <property type="match status" value="1"/>
</dbReference>
<feature type="domain" description="Aminotransferase class I/classII large" evidence="3">
    <location>
        <begin position="22"/>
        <end position="344"/>
    </location>
</feature>
<accession>A0A3E2B5G1</accession>
<keyword evidence="4" id="KW-0808">Transferase</keyword>
<dbReference type="CDD" id="cd00609">
    <property type="entry name" value="AAT_like"/>
    <property type="match status" value="1"/>
</dbReference>
<comment type="caution">
    <text evidence="4">The sequence shown here is derived from an EMBL/GenBank/DDBJ whole genome shotgun (WGS) entry which is preliminary data.</text>
</comment>
<dbReference type="EMBL" id="QQRQ01000003">
    <property type="protein sequence ID" value="RFT07270.1"/>
    <property type="molecule type" value="Genomic_DNA"/>
</dbReference>
<evidence type="ECO:0000313" key="5">
    <source>
        <dbReference type="Proteomes" id="UP000260649"/>
    </source>
</evidence>
<sequence length="350" mass="39277">MRRGEHGGDWAAYQIQYHGMPLDFSANVSPMGIPAGVKRALYQAVEEVNRYPDPLCRQLRACLGRHHDVSSAQILCGNGASDLIDRLVLALRPKRGMVTAPAFSEYGQALRRVGCQVEEFPLQRAEDFRMTARILERITPALDILFLCEPSNPAGQTTDRALLEKILERCDACGVLLVVDECFEEFLLDRSHSMVSNLTGHHLLILRAFTKFYGLAGVRLGYCLCQEETLLEQMRLAGQPWPVSHLAQAAGMAALEETVYGDQLRAWTRRRREALRLALTQLGCDVVPGQANYLLFFHRNSSLDQDLAQRGILIRNCETYSGLGPGWFRVAVREEEACRRLIQAMEECVG</sequence>
<dbReference type="GO" id="GO:0008483">
    <property type="term" value="F:transaminase activity"/>
    <property type="evidence" value="ECO:0007669"/>
    <property type="project" value="UniProtKB-KW"/>
</dbReference>
<keyword evidence="4" id="KW-0032">Aminotransferase</keyword>
<dbReference type="OrthoDB" id="9813612at2"/>
<dbReference type="InterPro" id="IPR015421">
    <property type="entry name" value="PyrdxlP-dep_Trfase_major"/>
</dbReference>
<evidence type="ECO:0000313" key="4">
    <source>
        <dbReference type="EMBL" id="RFT07270.1"/>
    </source>
</evidence>
<organism evidence="4 5">
    <name type="scientific">Evtepia gabavorous</name>
    <dbReference type="NCBI Taxonomy" id="2211183"/>
    <lineage>
        <taxon>Bacteria</taxon>
        <taxon>Bacillati</taxon>
        <taxon>Bacillota</taxon>
        <taxon>Clostridia</taxon>
        <taxon>Eubacteriales</taxon>
        <taxon>Evtepia</taxon>
    </lineage>
</organism>
<dbReference type="Proteomes" id="UP000260649">
    <property type="component" value="Unassembled WGS sequence"/>
</dbReference>
<dbReference type="Gene3D" id="3.40.640.10">
    <property type="entry name" value="Type I PLP-dependent aspartate aminotransferase-like (Major domain)"/>
    <property type="match status" value="1"/>
</dbReference>
<dbReference type="SUPFAM" id="SSF53383">
    <property type="entry name" value="PLP-dependent transferases"/>
    <property type="match status" value="1"/>
</dbReference>
<dbReference type="PANTHER" id="PTHR42885:SF1">
    <property type="entry name" value="THREONINE-PHOSPHATE DECARBOXYLASE"/>
    <property type="match status" value="1"/>
</dbReference>